<dbReference type="InterPro" id="IPR000160">
    <property type="entry name" value="GGDEF_dom"/>
</dbReference>
<feature type="transmembrane region" description="Helical" evidence="2">
    <location>
        <begin position="6"/>
        <end position="28"/>
    </location>
</feature>
<evidence type="ECO:0000313" key="6">
    <source>
        <dbReference type="Proteomes" id="UP000238083"/>
    </source>
</evidence>
<comment type="caution">
    <text evidence="5">The sequence shown here is derived from an EMBL/GenBank/DDBJ whole genome shotgun (WGS) entry which is preliminary data.</text>
</comment>
<dbReference type="GO" id="GO:0052621">
    <property type="term" value="F:diguanylate cyclase activity"/>
    <property type="evidence" value="ECO:0007669"/>
    <property type="project" value="TreeGrafter"/>
</dbReference>
<dbReference type="Gene3D" id="3.30.450.20">
    <property type="entry name" value="PAS domain"/>
    <property type="match status" value="1"/>
</dbReference>
<dbReference type="GO" id="GO:0043709">
    <property type="term" value="P:cell adhesion involved in single-species biofilm formation"/>
    <property type="evidence" value="ECO:0007669"/>
    <property type="project" value="TreeGrafter"/>
</dbReference>
<dbReference type="SUPFAM" id="SSF55785">
    <property type="entry name" value="PYP-like sensor domain (PAS domain)"/>
    <property type="match status" value="1"/>
</dbReference>
<keyword evidence="2" id="KW-1133">Transmembrane helix</keyword>
<dbReference type="PANTHER" id="PTHR45138">
    <property type="entry name" value="REGULATORY COMPONENTS OF SENSORY TRANSDUCTION SYSTEM"/>
    <property type="match status" value="1"/>
</dbReference>
<dbReference type="InterPro" id="IPR000700">
    <property type="entry name" value="PAS-assoc_C"/>
</dbReference>
<dbReference type="PANTHER" id="PTHR45138:SF9">
    <property type="entry name" value="DIGUANYLATE CYCLASE DGCM-RELATED"/>
    <property type="match status" value="1"/>
</dbReference>
<keyword evidence="6" id="KW-1185">Reference proteome</keyword>
<organism evidence="5 6">
    <name type="scientific">Kineococcus rhizosphaerae</name>
    <dbReference type="NCBI Taxonomy" id="559628"/>
    <lineage>
        <taxon>Bacteria</taxon>
        <taxon>Bacillati</taxon>
        <taxon>Actinomycetota</taxon>
        <taxon>Actinomycetes</taxon>
        <taxon>Kineosporiales</taxon>
        <taxon>Kineosporiaceae</taxon>
        <taxon>Kineococcus</taxon>
    </lineage>
</organism>
<keyword evidence="2" id="KW-0812">Transmembrane</keyword>
<evidence type="ECO:0000313" key="5">
    <source>
        <dbReference type="EMBL" id="PRY14558.1"/>
    </source>
</evidence>
<sequence>MNLTVPHVLTVVFVAGALLNAATAVLAWRHRTRTPAARALSAAAASLAVWAAVCAPQNLPLPQGLHDGLTYASFATILGAVVSLHLLARFVVDPHLRLSRAHVAHLVAVPAAVLLAVATDPLHHLVFTRIVPLGHAPWYDDRFGPLFWVHTAWCYLLLTDAAVRLARAWLTGSAVLRPQAGGLLLASTFPLAGNVAVLCGAHVLSGQDLTPLFFTLTGLLDAWVVLRLGLLRTVPVARAAVLETIDDHVVVIDAEGTVVDVNASGRAFLAARRPDLPADPVGVAASQFLTHRALADLTRGPLDYVLEYTPGYHVSVKVTALTDRRGRALGRVLVARDITDLVETRRRLEELQARLSEEAVRDPLTGLHNRRHLDPAAAQLLRLASPDGPVGVLVVDVDHFKSVNDRYGHAVGDEVLVAVAHALRAAAREGDLVARTGGEEFVLVLPGARPGTLARRAEDVRAACAAVRVRTPADTVRRTVSVGTASVTDPGTGLADVLARADAALYEAKESGRDRVVHSRDAQPADRG</sequence>
<accession>A0A2T0R3B6</accession>
<feature type="transmembrane region" description="Helical" evidence="2">
    <location>
        <begin position="104"/>
        <end position="127"/>
    </location>
</feature>
<keyword evidence="2" id="KW-0472">Membrane</keyword>
<dbReference type="AlphaFoldDB" id="A0A2T0R3B6"/>
<feature type="domain" description="PAC" evidence="3">
    <location>
        <begin position="300"/>
        <end position="350"/>
    </location>
</feature>
<dbReference type="NCBIfam" id="TIGR00254">
    <property type="entry name" value="GGDEF"/>
    <property type="match status" value="1"/>
</dbReference>
<evidence type="ECO:0000256" key="1">
    <source>
        <dbReference type="SAM" id="Coils"/>
    </source>
</evidence>
<dbReference type="GO" id="GO:0005886">
    <property type="term" value="C:plasma membrane"/>
    <property type="evidence" value="ECO:0007669"/>
    <property type="project" value="TreeGrafter"/>
</dbReference>
<dbReference type="SMART" id="SM00267">
    <property type="entry name" value="GGDEF"/>
    <property type="match status" value="1"/>
</dbReference>
<dbReference type="Pfam" id="PF00990">
    <property type="entry name" value="GGDEF"/>
    <property type="match status" value="1"/>
</dbReference>
<feature type="transmembrane region" description="Helical" evidence="2">
    <location>
        <begin position="210"/>
        <end position="230"/>
    </location>
</feature>
<dbReference type="GO" id="GO:1902201">
    <property type="term" value="P:negative regulation of bacterial-type flagellum-dependent cell motility"/>
    <property type="evidence" value="ECO:0007669"/>
    <property type="project" value="TreeGrafter"/>
</dbReference>
<dbReference type="PROSITE" id="PS50887">
    <property type="entry name" value="GGDEF"/>
    <property type="match status" value="1"/>
</dbReference>
<dbReference type="InterPro" id="IPR043128">
    <property type="entry name" value="Rev_trsase/Diguanyl_cyclase"/>
</dbReference>
<dbReference type="PROSITE" id="PS50113">
    <property type="entry name" value="PAC"/>
    <property type="match status" value="1"/>
</dbReference>
<evidence type="ECO:0000256" key="2">
    <source>
        <dbReference type="SAM" id="Phobius"/>
    </source>
</evidence>
<dbReference type="Proteomes" id="UP000238083">
    <property type="component" value="Unassembled WGS sequence"/>
</dbReference>
<dbReference type="SUPFAM" id="SSF55073">
    <property type="entry name" value="Nucleotide cyclase"/>
    <property type="match status" value="1"/>
</dbReference>
<dbReference type="InterPro" id="IPR029787">
    <property type="entry name" value="Nucleotide_cyclase"/>
</dbReference>
<keyword evidence="1" id="KW-0175">Coiled coil</keyword>
<dbReference type="RefSeq" id="WP_170127244.1">
    <property type="nucleotide sequence ID" value="NZ_PVZF01000006.1"/>
</dbReference>
<feature type="transmembrane region" description="Helical" evidence="2">
    <location>
        <begin position="40"/>
        <end position="59"/>
    </location>
</feature>
<feature type="transmembrane region" description="Helical" evidence="2">
    <location>
        <begin position="71"/>
        <end position="92"/>
    </location>
</feature>
<dbReference type="FunFam" id="3.30.70.270:FF:000001">
    <property type="entry name" value="Diguanylate cyclase domain protein"/>
    <property type="match status" value="1"/>
</dbReference>
<feature type="transmembrane region" description="Helical" evidence="2">
    <location>
        <begin position="147"/>
        <end position="170"/>
    </location>
</feature>
<dbReference type="InterPro" id="IPR035965">
    <property type="entry name" value="PAS-like_dom_sf"/>
</dbReference>
<dbReference type="InterPro" id="IPR031621">
    <property type="entry name" value="HisKA_7TM"/>
</dbReference>
<gene>
    <name evidence="5" type="ORF">CLV37_106116</name>
</gene>
<proteinExistence type="predicted"/>
<dbReference type="Pfam" id="PF16927">
    <property type="entry name" value="HisKA_7TM"/>
    <property type="match status" value="1"/>
</dbReference>
<name>A0A2T0R3B6_9ACTN</name>
<feature type="domain" description="GGDEF" evidence="4">
    <location>
        <begin position="388"/>
        <end position="521"/>
    </location>
</feature>
<protein>
    <submittedName>
        <fullName evidence="5">Diguanylate cyclase (GGDEF)-like protein</fullName>
    </submittedName>
</protein>
<dbReference type="Gene3D" id="3.30.70.270">
    <property type="match status" value="1"/>
</dbReference>
<dbReference type="InterPro" id="IPR050469">
    <property type="entry name" value="Diguanylate_Cyclase"/>
</dbReference>
<reference evidence="5 6" key="1">
    <citation type="submission" date="2018-03" db="EMBL/GenBank/DDBJ databases">
        <title>Genomic Encyclopedia of Archaeal and Bacterial Type Strains, Phase II (KMG-II): from individual species to whole genera.</title>
        <authorList>
            <person name="Goeker M."/>
        </authorList>
    </citation>
    <scope>NUCLEOTIDE SEQUENCE [LARGE SCALE GENOMIC DNA]</scope>
    <source>
        <strain evidence="5 6">DSM 19711</strain>
    </source>
</reference>
<dbReference type="CDD" id="cd01949">
    <property type="entry name" value="GGDEF"/>
    <property type="match status" value="1"/>
</dbReference>
<evidence type="ECO:0000259" key="4">
    <source>
        <dbReference type="PROSITE" id="PS50887"/>
    </source>
</evidence>
<dbReference type="EMBL" id="PVZF01000006">
    <property type="protein sequence ID" value="PRY14558.1"/>
    <property type="molecule type" value="Genomic_DNA"/>
</dbReference>
<feature type="transmembrane region" description="Helical" evidence="2">
    <location>
        <begin position="182"/>
        <end position="204"/>
    </location>
</feature>
<evidence type="ECO:0000259" key="3">
    <source>
        <dbReference type="PROSITE" id="PS50113"/>
    </source>
</evidence>
<feature type="coiled-coil region" evidence="1">
    <location>
        <begin position="334"/>
        <end position="361"/>
    </location>
</feature>